<proteinExistence type="predicted"/>
<keyword evidence="2" id="KW-0479">Metal-binding</keyword>
<name>A0A1H4CHJ8_9FIRM</name>
<dbReference type="SUPFAM" id="SSF54862">
    <property type="entry name" value="4Fe-4S ferredoxins"/>
    <property type="match status" value="1"/>
</dbReference>
<keyword evidence="1" id="KW-0004">4Fe-4S</keyword>
<dbReference type="GO" id="GO:0046872">
    <property type="term" value="F:metal ion binding"/>
    <property type="evidence" value="ECO:0007669"/>
    <property type="project" value="UniProtKB-KW"/>
</dbReference>
<dbReference type="AlphaFoldDB" id="A0A1H4CHJ8"/>
<dbReference type="PANTHER" id="PTHR43687">
    <property type="entry name" value="ADENYLYLSULFATE REDUCTASE, BETA SUBUNIT"/>
    <property type="match status" value="1"/>
</dbReference>
<dbReference type="Proteomes" id="UP000199394">
    <property type="component" value="Unassembled WGS sequence"/>
</dbReference>
<reference evidence="6 7" key="1">
    <citation type="submission" date="2016-10" db="EMBL/GenBank/DDBJ databases">
        <authorList>
            <person name="de Groot N.N."/>
        </authorList>
    </citation>
    <scope>NUCLEOTIDE SEQUENCE [LARGE SCALE GENOMIC DNA]</scope>
    <source>
        <strain evidence="6 7">SR12</strain>
    </source>
</reference>
<dbReference type="RefSeq" id="WP_090308095.1">
    <property type="nucleotide sequence ID" value="NZ_FNRK01000015.1"/>
</dbReference>
<feature type="domain" description="4Fe-4S ferredoxin-type" evidence="5">
    <location>
        <begin position="16"/>
        <end position="45"/>
    </location>
</feature>
<dbReference type="PROSITE" id="PS00198">
    <property type="entry name" value="4FE4S_FER_1"/>
    <property type="match status" value="1"/>
</dbReference>
<evidence type="ECO:0000313" key="6">
    <source>
        <dbReference type="EMBL" id="SEA59820.1"/>
    </source>
</evidence>
<keyword evidence="7" id="KW-1185">Reference proteome</keyword>
<evidence type="ECO:0000256" key="2">
    <source>
        <dbReference type="ARBA" id="ARBA00022723"/>
    </source>
</evidence>
<evidence type="ECO:0000259" key="5">
    <source>
        <dbReference type="PROSITE" id="PS51379"/>
    </source>
</evidence>
<evidence type="ECO:0000313" key="7">
    <source>
        <dbReference type="Proteomes" id="UP000199394"/>
    </source>
</evidence>
<evidence type="ECO:0000256" key="4">
    <source>
        <dbReference type="ARBA" id="ARBA00023014"/>
    </source>
</evidence>
<dbReference type="PANTHER" id="PTHR43687:SF1">
    <property type="entry name" value="FERREDOXIN III"/>
    <property type="match status" value="1"/>
</dbReference>
<dbReference type="InterPro" id="IPR017900">
    <property type="entry name" value="4Fe4S_Fe_S_CS"/>
</dbReference>
<dbReference type="InterPro" id="IPR017896">
    <property type="entry name" value="4Fe4S_Fe-S-bd"/>
</dbReference>
<accession>A0A1H4CHJ8</accession>
<dbReference type="OrthoDB" id="9807879at2"/>
<evidence type="ECO:0000256" key="3">
    <source>
        <dbReference type="ARBA" id="ARBA00023004"/>
    </source>
</evidence>
<protein>
    <submittedName>
        <fullName evidence="6">NAD-dependent dihydropyrimidine dehydrogenase, PreA subunit</fullName>
    </submittedName>
</protein>
<dbReference type="Pfam" id="PF12837">
    <property type="entry name" value="Fer4_6"/>
    <property type="match status" value="1"/>
</dbReference>
<gene>
    <name evidence="6" type="ORF">SAMN04515656_11559</name>
</gene>
<dbReference type="GO" id="GO:0051539">
    <property type="term" value="F:4 iron, 4 sulfur cluster binding"/>
    <property type="evidence" value="ECO:0007669"/>
    <property type="project" value="UniProtKB-KW"/>
</dbReference>
<evidence type="ECO:0000256" key="1">
    <source>
        <dbReference type="ARBA" id="ARBA00022485"/>
    </source>
</evidence>
<dbReference type="STRING" id="81409.SAMN04515656_11559"/>
<dbReference type="EMBL" id="FNRK01000015">
    <property type="protein sequence ID" value="SEA59820.1"/>
    <property type="molecule type" value="Genomic_DNA"/>
</dbReference>
<organism evidence="6 7">
    <name type="scientific">Eubacterium aggregans</name>
    <dbReference type="NCBI Taxonomy" id="81409"/>
    <lineage>
        <taxon>Bacteria</taxon>
        <taxon>Bacillati</taxon>
        <taxon>Bacillota</taxon>
        <taxon>Clostridia</taxon>
        <taxon>Eubacteriales</taxon>
        <taxon>Eubacteriaceae</taxon>
        <taxon>Eubacterium</taxon>
    </lineage>
</organism>
<dbReference type="InterPro" id="IPR050572">
    <property type="entry name" value="Fe-S_Ferredoxin"/>
</dbReference>
<feature type="domain" description="4Fe-4S ferredoxin-type" evidence="5">
    <location>
        <begin position="48"/>
        <end position="79"/>
    </location>
</feature>
<keyword evidence="3" id="KW-0408">Iron</keyword>
<sequence length="99" mass="11114">MADQTFMGVPRDTIDWSPQIDYAKCNGCMDCFDFCPHQVYKKTPDSPKPLIVENPLNCVVFCRACGKTCGLDAITFPDKGETTRHIKAIRKAEKEDPSI</sequence>
<keyword evidence="4" id="KW-0411">Iron-sulfur</keyword>
<dbReference type="PROSITE" id="PS51379">
    <property type="entry name" value="4FE4S_FER_2"/>
    <property type="match status" value="2"/>
</dbReference>
<dbReference type="Gene3D" id="3.30.70.20">
    <property type="match status" value="1"/>
</dbReference>